<dbReference type="Proteomes" id="UP000616151">
    <property type="component" value="Unassembled WGS sequence"/>
</dbReference>
<proteinExistence type="predicted"/>
<sequence length="156" mass="17432">MSEVKVFLSYVGDTSLFVEEFAKHFFTLAGNLVRVDWMIENIDAGTPVFAEIVERIKSSNIFIAFIDKDYPGRMAAKELAEALELRKAGQKLVIVPVTLGHTGRAWWKETKQKAGLDDIADQPFFRPGTNAWSLPDAAGVMAIQRLRRSLAEKFAA</sequence>
<name>A0ACC5R023_9HYPH</name>
<evidence type="ECO:0000313" key="1">
    <source>
        <dbReference type="EMBL" id="MBK1865934.1"/>
    </source>
</evidence>
<accession>A0ACC5R023</accession>
<reference evidence="1" key="1">
    <citation type="submission" date="2021-01" db="EMBL/GenBank/DDBJ databases">
        <authorList>
            <person name="Sun Q."/>
        </authorList>
    </citation>
    <scope>NUCLEOTIDE SEQUENCE</scope>
    <source>
        <strain evidence="1">YIM B02566</strain>
    </source>
</reference>
<protein>
    <submittedName>
        <fullName evidence="1">Toll/interleukin-1 receptor domain-containing protein</fullName>
    </submittedName>
</protein>
<comment type="caution">
    <text evidence="1">The sequence shown here is derived from an EMBL/GenBank/DDBJ whole genome shotgun (WGS) entry which is preliminary data.</text>
</comment>
<keyword evidence="1" id="KW-0675">Receptor</keyword>
<keyword evidence="2" id="KW-1185">Reference proteome</keyword>
<evidence type="ECO:0000313" key="2">
    <source>
        <dbReference type="Proteomes" id="UP000616151"/>
    </source>
</evidence>
<gene>
    <name evidence="1" type="ORF">JHL16_06185</name>
</gene>
<organism evidence="1 2">
    <name type="scientific">Taklimakanibacter albus</name>
    <dbReference type="NCBI Taxonomy" id="2800327"/>
    <lineage>
        <taxon>Bacteria</taxon>
        <taxon>Pseudomonadati</taxon>
        <taxon>Pseudomonadota</taxon>
        <taxon>Alphaproteobacteria</taxon>
        <taxon>Hyphomicrobiales</taxon>
        <taxon>Aestuariivirgaceae</taxon>
        <taxon>Taklimakanibacter</taxon>
    </lineage>
</organism>
<dbReference type="EMBL" id="JAENHL010000006">
    <property type="protein sequence ID" value="MBK1865934.1"/>
    <property type="molecule type" value="Genomic_DNA"/>
</dbReference>